<dbReference type="HOGENOM" id="CLU_014438_0_0_1"/>
<evidence type="ECO:0000256" key="4">
    <source>
        <dbReference type="SAM" id="Coils"/>
    </source>
</evidence>
<name>A0A0D3JW69_EMIH1</name>
<feature type="region of interest" description="Disordered" evidence="5">
    <location>
        <begin position="115"/>
        <end position="157"/>
    </location>
</feature>
<dbReference type="EnsemblProtists" id="EOD27754">
    <property type="protein sequence ID" value="EOD27754"/>
    <property type="gene ID" value="EMIHUDRAFT_100133"/>
</dbReference>
<evidence type="ECO:0000256" key="3">
    <source>
        <dbReference type="ARBA" id="ARBA00022737"/>
    </source>
</evidence>
<dbReference type="AlphaFoldDB" id="A0A0D3JW69"/>
<keyword evidence="4" id="KW-0175">Coiled coil</keyword>
<feature type="transmembrane region" description="Helical" evidence="6">
    <location>
        <begin position="61"/>
        <end position="82"/>
    </location>
</feature>
<feature type="compositionally biased region" description="Basic residues" evidence="5">
    <location>
        <begin position="861"/>
        <end position="872"/>
    </location>
</feature>
<sequence>MRFASGLLILLSTLLVPLLVLPLAVVFAPVAISFIATLFTPWIALGLSGSSDADWLRWRSFPLVVPMVLFVDLPLALYLLVATTIVDILFLQPLVLLAYEAAVLLFRRKTHLPSADDAEAPRPRRVPSADDAEAPRPRRVPAAASEGDHAPAASDKGAKYRDHASVWAALEGDANVRAGDVRLLSLKWLMALADKGGALPRRQELPEEAFVTAEQLRRIEAGARRGFDTREYSKLLQRMFADYTFSTELELMASLFRRKRNVDELLPIVSISYCWLEAAHPDREGRQLQLLSRKLRSLYGGRGLLGACRDYGFSDMGVFLDWGSGYQKDPALWRAWMSLPALYSMSDDELRRVDSEWIVDERHSHEALAEGAVYAMSEETLHSMADGERLVAERRAYEQSRTGEQKAAFGRMLHHTMDLWYAHAAVTVVLLTQLPDELPAGLFSAGWKLVIDVADEAGGAKMRLPATPARMEALLAKCRFTNGADKGTVLALYEQTAAAILGSLDKLSVAGLPLVRGDVWCSPSRLAEALNYCSSLRAVAVVGARLDDDGVAELVAGLKDGALPALEVLALGHNRYGARGVEAVCGVFRRGVAPRLQNLSFAFMPIGDAGAAAVAAAVATGAALPPRLAVTMVLCDVGDEGARSIAAALSLAGPGCRFQLMFNRIGVAGKSAVLAALEARQGWAAFSHMFNLIQMRHRTLDGADAVVLREAEEAARSIRSQVAVERSRALEAAGNLREAASRVAEGEAARARSEAMRLTTEAQEEAEQIRQAARREVAHLSSEAARLRAEVAAEQRQLTTLKAQPSSGGAFAFGGAQPAAPAAAPAFGAAAPAFGGGAGAPAGGGGGFAIGAGPAAPAGRTVRRFRRPGGRK</sequence>
<dbReference type="PANTHER" id="PTHR24113">
    <property type="entry name" value="RAN GTPASE-ACTIVATING PROTEIN 1"/>
    <property type="match status" value="1"/>
</dbReference>
<reference evidence="7" key="2">
    <citation type="submission" date="2024-10" db="UniProtKB">
        <authorList>
            <consortium name="EnsemblProtists"/>
        </authorList>
    </citation>
    <scope>IDENTIFICATION</scope>
</reference>
<feature type="compositionally biased region" description="Low complexity" evidence="5">
    <location>
        <begin position="851"/>
        <end position="860"/>
    </location>
</feature>
<feature type="region of interest" description="Disordered" evidence="5">
    <location>
        <begin position="838"/>
        <end position="872"/>
    </location>
</feature>
<evidence type="ECO:0000313" key="8">
    <source>
        <dbReference type="Proteomes" id="UP000013827"/>
    </source>
</evidence>
<dbReference type="Proteomes" id="UP000013827">
    <property type="component" value="Unassembled WGS sequence"/>
</dbReference>
<dbReference type="PANTHER" id="PTHR24113:SF12">
    <property type="entry name" value="RAN GTPASE-ACTIVATING PROTEIN 1"/>
    <property type="match status" value="1"/>
</dbReference>
<feature type="coiled-coil region" evidence="4">
    <location>
        <begin position="708"/>
        <end position="804"/>
    </location>
</feature>
<dbReference type="GO" id="GO:0005634">
    <property type="term" value="C:nucleus"/>
    <property type="evidence" value="ECO:0007669"/>
    <property type="project" value="TreeGrafter"/>
</dbReference>
<keyword evidence="8" id="KW-1185">Reference proteome</keyword>
<dbReference type="InterPro" id="IPR027038">
    <property type="entry name" value="RanGap"/>
</dbReference>
<keyword evidence="6" id="KW-0812">Transmembrane</keyword>
<protein>
    <submittedName>
        <fullName evidence="7">Uncharacterized protein</fullName>
    </submittedName>
</protein>
<evidence type="ECO:0000256" key="2">
    <source>
        <dbReference type="ARBA" id="ARBA00022614"/>
    </source>
</evidence>
<keyword evidence="2" id="KW-0433">Leucine-rich repeat</keyword>
<dbReference type="InterPro" id="IPR032675">
    <property type="entry name" value="LRR_dom_sf"/>
</dbReference>
<keyword evidence="6" id="KW-1133">Transmembrane helix</keyword>
<dbReference type="KEGG" id="ehx:EMIHUDRAFT_100133"/>
<organism evidence="7 8">
    <name type="scientific">Emiliania huxleyi (strain CCMP1516)</name>
    <dbReference type="NCBI Taxonomy" id="280463"/>
    <lineage>
        <taxon>Eukaryota</taxon>
        <taxon>Haptista</taxon>
        <taxon>Haptophyta</taxon>
        <taxon>Prymnesiophyceae</taxon>
        <taxon>Isochrysidales</taxon>
        <taxon>Noelaerhabdaceae</taxon>
        <taxon>Emiliania</taxon>
    </lineage>
</organism>
<keyword evidence="6" id="KW-0472">Membrane</keyword>
<keyword evidence="3" id="KW-0677">Repeat</keyword>
<dbReference type="GeneID" id="17273300"/>
<dbReference type="GO" id="GO:0048471">
    <property type="term" value="C:perinuclear region of cytoplasm"/>
    <property type="evidence" value="ECO:0007669"/>
    <property type="project" value="TreeGrafter"/>
</dbReference>
<dbReference type="GO" id="GO:0006913">
    <property type="term" value="P:nucleocytoplasmic transport"/>
    <property type="evidence" value="ECO:0007669"/>
    <property type="project" value="TreeGrafter"/>
</dbReference>
<dbReference type="SUPFAM" id="SSF52047">
    <property type="entry name" value="RNI-like"/>
    <property type="match status" value="1"/>
</dbReference>
<feature type="compositionally biased region" description="Gly residues" evidence="5">
    <location>
        <begin position="838"/>
        <end position="850"/>
    </location>
</feature>
<keyword evidence="1" id="KW-0343">GTPase activation</keyword>
<evidence type="ECO:0000256" key="1">
    <source>
        <dbReference type="ARBA" id="ARBA00022468"/>
    </source>
</evidence>
<dbReference type="RefSeq" id="XP_005780183.1">
    <property type="nucleotide sequence ID" value="XM_005780126.1"/>
</dbReference>
<dbReference type="GO" id="GO:0005829">
    <property type="term" value="C:cytosol"/>
    <property type="evidence" value="ECO:0007669"/>
    <property type="project" value="TreeGrafter"/>
</dbReference>
<dbReference type="GO" id="GO:0005096">
    <property type="term" value="F:GTPase activator activity"/>
    <property type="evidence" value="ECO:0007669"/>
    <property type="project" value="UniProtKB-KW"/>
</dbReference>
<feature type="transmembrane region" description="Helical" evidence="6">
    <location>
        <begin position="30"/>
        <end position="49"/>
    </location>
</feature>
<evidence type="ECO:0000313" key="7">
    <source>
        <dbReference type="EnsemblProtists" id="EOD27754"/>
    </source>
</evidence>
<proteinExistence type="predicted"/>
<reference evidence="8" key="1">
    <citation type="journal article" date="2013" name="Nature">
        <title>Pan genome of the phytoplankton Emiliania underpins its global distribution.</title>
        <authorList>
            <person name="Read B.A."/>
            <person name="Kegel J."/>
            <person name="Klute M.J."/>
            <person name="Kuo A."/>
            <person name="Lefebvre S.C."/>
            <person name="Maumus F."/>
            <person name="Mayer C."/>
            <person name="Miller J."/>
            <person name="Monier A."/>
            <person name="Salamov A."/>
            <person name="Young J."/>
            <person name="Aguilar M."/>
            <person name="Claverie J.M."/>
            <person name="Frickenhaus S."/>
            <person name="Gonzalez K."/>
            <person name="Herman E.K."/>
            <person name="Lin Y.C."/>
            <person name="Napier J."/>
            <person name="Ogata H."/>
            <person name="Sarno A.F."/>
            <person name="Shmutz J."/>
            <person name="Schroeder D."/>
            <person name="de Vargas C."/>
            <person name="Verret F."/>
            <person name="von Dassow P."/>
            <person name="Valentin K."/>
            <person name="Van de Peer Y."/>
            <person name="Wheeler G."/>
            <person name="Dacks J.B."/>
            <person name="Delwiche C.F."/>
            <person name="Dyhrman S.T."/>
            <person name="Glockner G."/>
            <person name="John U."/>
            <person name="Richards T."/>
            <person name="Worden A.Z."/>
            <person name="Zhang X."/>
            <person name="Grigoriev I.V."/>
            <person name="Allen A.E."/>
            <person name="Bidle K."/>
            <person name="Borodovsky M."/>
            <person name="Bowler C."/>
            <person name="Brownlee C."/>
            <person name="Cock J.M."/>
            <person name="Elias M."/>
            <person name="Gladyshev V.N."/>
            <person name="Groth M."/>
            <person name="Guda C."/>
            <person name="Hadaegh A."/>
            <person name="Iglesias-Rodriguez M.D."/>
            <person name="Jenkins J."/>
            <person name="Jones B.M."/>
            <person name="Lawson T."/>
            <person name="Leese F."/>
            <person name="Lindquist E."/>
            <person name="Lobanov A."/>
            <person name="Lomsadze A."/>
            <person name="Malik S.B."/>
            <person name="Marsh M.E."/>
            <person name="Mackinder L."/>
            <person name="Mock T."/>
            <person name="Mueller-Roeber B."/>
            <person name="Pagarete A."/>
            <person name="Parker M."/>
            <person name="Probert I."/>
            <person name="Quesneville H."/>
            <person name="Raines C."/>
            <person name="Rensing S.A."/>
            <person name="Riano-Pachon D.M."/>
            <person name="Richier S."/>
            <person name="Rokitta S."/>
            <person name="Shiraiwa Y."/>
            <person name="Soanes D.M."/>
            <person name="van der Giezen M."/>
            <person name="Wahlund T.M."/>
            <person name="Williams B."/>
            <person name="Wilson W."/>
            <person name="Wolfe G."/>
            <person name="Wurch L.L."/>
        </authorList>
    </citation>
    <scope>NUCLEOTIDE SEQUENCE</scope>
</reference>
<evidence type="ECO:0000256" key="6">
    <source>
        <dbReference type="SAM" id="Phobius"/>
    </source>
</evidence>
<evidence type="ECO:0000256" key="5">
    <source>
        <dbReference type="SAM" id="MobiDB-lite"/>
    </source>
</evidence>
<dbReference type="PaxDb" id="2903-EOD27754"/>
<accession>A0A0D3JW69</accession>
<dbReference type="Gene3D" id="3.80.10.10">
    <property type="entry name" value="Ribonuclease Inhibitor"/>
    <property type="match status" value="1"/>
</dbReference>
<dbReference type="GO" id="GO:0031267">
    <property type="term" value="F:small GTPase binding"/>
    <property type="evidence" value="ECO:0007669"/>
    <property type="project" value="TreeGrafter"/>
</dbReference>